<dbReference type="InterPro" id="IPR001763">
    <property type="entry name" value="Rhodanese-like_dom"/>
</dbReference>
<dbReference type="AlphaFoldDB" id="A0A846MSP2"/>
<dbReference type="SUPFAM" id="SSF52788">
    <property type="entry name" value="Phosphotyrosine protein phosphatases I"/>
    <property type="match status" value="1"/>
</dbReference>
<dbReference type="InterPro" id="IPR036196">
    <property type="entry name" value="Ptyr_pPase_sf"/>
</dbReference>
<evidence type="ECO:0000313" key="4">
    <source>
        <dbReference type="Proteomes" id="UP000537126"/>
    </source>
</evidence>
<evidence type="ECO:0000256" key="1">
    <source>
        <dbReference type="ARBA" id="ARBA00022849"/>
    </source>
</evidence>
<sequence>MLYPSIEQYLLQRRNEWSQIDSERKAQLRAFAEQIQKLHDKQGEVPIIFICTHNSRRSHFAQVWMSVAAYRAGLDYIRCYSGGTEATACNPRTIAALQRAGFQITTLQEGDNPKYQIRFSDDAQPIIAYSKVYDTAENPQHGFIAVMTCSQADEACPAVRGATARVAIPYEDPKKADGSPQEASTYDERCAQIAREMLYVVSLLSGQ</sequence>
<dbReference type="PANTHER" id="PTHR43428">
    <property type="entry name" value="ARSENATE REDUCTASE"/>
    <property type="match status" value="1"/>
</dbReference>
<evidence type="ECO:0000259" key="2">
    <source>
        <dbReference type="PROSITE" id="PS50206"/>
    </source>
</evidence>
<dbReference type="GO" id="GO:0046685">
    <property type="term" value="P:response to arsenic-containing substance"/>
    <property type="evidence" value="ECO:0007669"/>
    <property type="project" value="UniProtKB-KW"/>
</dbReference>
<dbReference type="Gene3D" id="3.40.50.2300">
    <property type="match status" value="1"/>
</dbReference>
<reference evidence="3 4" key="1">
    <citation type="submission" date="2020-03" db="EMBL/GenBank/DDBJ databases">
        <title>Genomic Encyclopedia of Type Strains, Phase IV (KMG-IV): sequencing the most valuable type-strain genomes for metagenomic binning, comparative biology and taxonomic classification.</title>
        <authorList>
            <person name="Goeker M."/>
        </authorList>
    </citation>
    <scope>NUCLEOTIDE SEQUENCE [LARGE SCALE GENOMIC DNA]</scope>
    <source>
        <strain evidence="3 4">DSM 5718</strain>
    </source>
</reference>
<evidence type="ECO:0000313" key="3">
    <source>
        <dbReference type="EMBL" id="NIK74644.1"/>
    </source>
</evidence>
<dbReference type="Proteomes" id="UP000537126">
    <property type="component" value="Unassembled WGS sequence"/>
</dbReference>
<dbReference type="SMART" id="SM00226">
    <property type="entry name" value="LMWPc"/>
    <property type="match status" value="1"/>
</dbReference>
<gene>
    <name evidence="3" type="ORF">FHS56_002173</name>
</gene>
<keyword evidence="4" id="KW-1185">Reference proteome</keyword>
<dbReference type="Pfam" id="PF01451">
    <property type="entry name" value="LMWPc"/>
    <property type="match status" value="1"/>
</dbReference>
<dbReference type="InterPro" id="IPR023485">
    <property type="entry name" value="Ptyr_pPase"/>
</dbReference>
<dbReference type="EMBL" id="JAASRN010000004">
    <property type="protein sequence ID" value="NIK74644.1"/>
    <property type="molecule type" value="Genomic_DNA"/>
</dbReference>
<dbReference type="PROSITE" id="PS50206">
    <property type="entry name" value="RHODANESE_3"/>
    <property type="match status" value="1"/>
</dbReference>
<comment type="caution">
    <text evidence="3">The sequence shown here is derived from an EMBL/GenBank/DDBJ whole genome shotgun (WGS) entry which is preliminary data.</text>
</comment>
<organism evidence="3 4">
    <name type="scientific">Thermonema lapsum</name>
    <dbReference type="NCBI Taxonomy" id="28195"/>
    <lineage>
        <taxon>Bacteria</taxon>
        <taxon>Pseudomonadati</taxon>
        <taxon>Bacteroidota</taxon>
        <taxon>Cytophagia</taxon>
        <taxon>Cytophagales</taxon>
        <taxon>Thermonemataceae</taxon>
        <taxon>Thermonema</taxon>
    </lineage>
</organism>
<keyword evidence="1" id="KW-0059">Arsenical resistance</keyword>
<protein>
    <submittedName>
        <fullName evidence="3">Protein-tyrosine-phosphatase</fullName>
    </submittedName>
</protein>
<feature type="domain" description="Rhodanese" evidence="2">
    <location>
        <begin position="17"/>
        <end position="95"/>
    </location>
</feature>
<name>A0A846MSP2_9BACT</name>
<dbReference type="PANTHER" id="PTHR43428:SF1">
    <property type="entry name" value="ARSENATE REDUCTASE"/>
    <property type="match status" value="1"/>
</dbReference>
<proteinExistence type="predicted"/>
<accession>A0A846MSP2</accession>